<dbReference type="InterPro" id="IPR000917">
    <property type="entry name" value="Sulfatase_N"/>
</dbReference>
<evidence type="ECO:0000313" key="6">
    <source>
        <dbReference type="Proteomes" id="UP001155241"/>
    </source>
</evidence>
<evidence type="ECO:0000259" key="4">
    <source>
        <dbReference type="Pfam" id="PF00884"/>
    </source>
</evidence>
<evidence type="ECO:0000256" key="3">
    <source>
        <dbReference type="SAM" id="SignalP"/>
    </source>
</evidence>
<protein>
    <submittedName>
        <fullName evidence="5">Sulfatase-like hydrolase/transferase</fullName>
    </submittedName>
</protein>
<evidence type="ECO:0000256" key="2">
    <source>
        <dbReference type="ARBA" id="ARBA00022801"/>
    </source>
</evidence>
<dbReference type="EMBL" id="JAMXLR010000092">
    <property type="protein sequence ID" value="MCO6047464.1"/>
    <property type="molecule type" value="Genomic_DNA"/>
</dbReference>
<dbReference type="InterPro" id="IPR050738">
    <property type="entry name" value="Sulfatase"/>
</dbReference>
<feature type="domain" description="Sulfatase N-terminal" evidence="4">
    <location>
        <begin position="30"/>
        <end position="400"/>
    </location>
</feature>
<comment type="similarity">
    <text evidence="1">Belongs to the sulfatase family.</text>
</comment>
<dbReference type="SUPFAM" id="SSF53649">
    <property type="entry name" value="Alkaline phosphatase-like"/>
    <property type="match status" value="1"/>
</dbReference>
<proteinExistence type="inferred from homology"/>
<gene>
    <name evidence="5" type="ORF">NG895_26470</name>
</gene>
<dbReference type="Pfam" id="PF00884">
    <property type="entry name" value="Sulfatase"/>
    <property type="match status" value="1"/>
</dbReference>
<dbReference type="PANTHER" id="PTHR42693">
    <property type="entry name" value="ARYLSULFATASE FAMILY MEMBER"/>
    <property type="match status" value="1"/>
</dbReference>
<organism evidence="5 6">
    <name type="scientific">Aeoliella straminimaris</name>
    <dbReference type="NCBI Taxonomy" id="2954799"/>
    <lineage>
        <taxon>Bacteria</taxon>
        <taxon>Pseudomonadati</taxon>
        <taxon>Planctomycetota</taxon>
        <taxon>Planctomycetia</taxon>
        <taxon>Pirellulales</taxon>
        <taxon>Lacipirellulaceae</taxon>
        <taxon>Aeoliella</taxon>
    </lineage>
</organism>
<accession>A0A9X2FI43</accession>
<dbReference type="AlphaFoldDB" id="A0A9X2FI43"/>
<comment type="caution">
    <text evidence="5">The sequence shown here is derived from an EMBL/GenBank/DDBJ whole genome shotgun (WGS) entry which is preliminary data.</text>
</comment>
<reference evidence="5" key="1">
    <citation type="submission" date="2022-06" db="EMBL/GenBank/DDBJ databases">
        <title>Aeoliella straminimaris, a novel planctomycete from sediments.</title>
        <authorList>
            <person name="Vitorino I.R."/>
            <person name="Lage O.M."/>
        </authorList>
    </citation>
    <scope>NUCLEOTIDE SEQUENCE</scope>
    <source>
        <strain evidence="5">ICT_H6.2</strain>
    </source>
</reference>
<feature type="signal peptide" evidence="3">
    <location>
        <begin position="1"/>
        <end position="20"/>
    </location>
</feature>
<evidence type="ECO:0000256" key="1">
    <source>
        <dbReference type="ARBA" id="ARBA00008779"/>
    </source>
</evidence>
<keyword evidence="3" id="KW-0732">Signal</keyword>
<keyword evidence="6" id="KW-1185">Reference proteome</keyword>
<name>A0A9X2FI43_9BACT</name>
<sequence length="785" mass="85304">MLFNSRLACALLSLAALPVAVPGWCRAPRPNIIHIFADDLGKAGVGVHGQLDRAAKGLPHIKTPALDDLASHGLTFTRAYSATVCSPSRGMLYLGFNQAHNANDRNTVNPRAQDITLAQVLKQADYHTGIFGKWGFGGGSGIGTSRNKADDLRPDPGIKDPAAVPSAHGYDHFMGYLNHGRAHKYFLSSLWTTNSTGRPVAAGVSELMLGNIGPNNSNLHATYTHDVIAKHSEKFIEEHYQDDNPFFMQVNYTVPHQDLEAVKYLAGWFDAYADVDTSDWTEKEKCYAAMVTRMDASVQSLIDKLEDPNGDGDNSDSILDHTLIVFTSDNGATNADFSIEGLDHFGLLDQWRGGKRDLWEGGINVPQFVRWDGVITPGTSTDHLTDLTDFMATVADLAGVDAPVGIDGHSLVPVMTGEGTQRKRDYLLFEAHERHGGPDEDQRAPRWAIIRGNEKLIKFANGDLELYDLQSDSAERRPLDLGKSNHGKLADELQSLAIKEGVERGPWYSHNYAVWAGKPGAAFDDKANWKGPESHGPSQLWSAVVNNKSDTPSTVQVNNNTTFIGLEVRGDQARSTVVVPNDTKLTGTNEIRLRSGGQIRLSGGQMLSNRWIDVGDGARLTGSGKIVGDLYNRGQVAPELSAQPEGTKHAKRGPTGVFQSVAVGVAPHQPVLRVVGDFYHQAQATLEVDLGEPDHTAIGLSTDVALQVEGVITLEGTLVVRPQSLDTQRSIPKADSRYTILTSTQSIRGEFASVSLPPLPPGLRWEVEYSKYSVVLTMTTASSER</sequence>
<feature type="chain" id="PRO_5040800317" evidence="3">
    <location>
        <begin position="21"/>
        <end position="785"/>
    </location>
</feature>
<dbReference type="PANTHER" id="PTHR42693:SF53">
    <property type="entry name" value="ENDO-4-O-SULFATASE"/>
    <property type="match status" value="1"/>
</dbReference>
<evidence type="ECO:0000313" key="5">
    <source>
        <dbReference type="EMBL" id="MCO6047464.1"/>
    </source>
</evidence>
<dbReference type="RefSeq" id="WP_252855574.1">
    <property type="nucleotide sequence ID" value="NZ_JAMXLR010000092.1"/>
</dbReference>
<dbReference type="GO" id="GO:0004065">
    <property type="term" value="F:arylsulfatase activity"/>
    <property type="evidence" value="ECO:0007669"/>
    <property type="project" value="TreeGrafter"/>
</dbReference>
<dbReference type="InterPro" id="IPR017850">
    <property type="entry name" value="Alkaline_phosphatase_core_sf"/>
</dbReference>
<keyword evidence="2 5" id="KW-0378">Hydrolase</keyword>
<dbReference type="Gene3D" id="3.40.720.10">
    <property type="entry name" value="Alkaline Phosphatase, subunit A"/>
    <property type="match status" value="1"/>
</dbReference>
<dbReference type="Proteomes" id="UP001155241">
    <property type="component" value="Unassembled WGS sequence"/>
</dbReference>